<evidence type="ECO:0000256" key="1">
    <source>
        <dbReference type="ARBA" id="ARBA00004141"/>
    </source>
</evidence>
<keyword evidence="12 13" id="KW-0456">Lyase</keyword>
<dbReference type="GO" id="GO:0030497">
    <property type="term" value="P:fatty acid elongation"/>
    <property type="evidence" value="ECO:0000318"/>
    <property type="project" value="GO_Central"/>
</dbReference>
<name>A0A059D5C4_EUCGR</name>
<comment type="similarity">
    <text evidence="3 13">Belongs to the very long-chain fatty acids dehydratase HACD family.</text>
</comment>
<dbReference type="GO" id="GO:0018812">
    <property type="term" value="F:3-hydroxyacyl-CoA dehydratase activity"/>
    <property type="evidence" value="ECO:0000318"/>
    <property type="project" value="GO_Central"/>
</dbReference>
<accession>A0A059D5C4</accession>
<feature type="transmembrane region" description="Helical" evidence="13">
    <location>
        <begin position="272"/>
        <end position="292"/>
    </location>
</feature>
<evidence type="ECO:0000256" key="10">
    <source>
        <dbReference type="ARBA" id="ARBA00023136"/>
    </source>
</evidence>
<evidence type="ECO:0000313" key="14">
    <source>
        <dbReference type="EMBL" id="KCW85616.1"/>
    </source>
</evidence>
<comment type="pathway">
    <text evidence="2 13">Lipid metabolism; fatty acid biosynthesis.</text>
</comment>
<dbReference type="FunCoup" id="A0A059D5C4">
    <property type="interactions" value="78"/>
</dbReference>
<dbReference type="GO" id="GO:0030148">
    <property type="term" value="P:sphingolipid biosynthetic process"/>
    <property type="evidence" value="ECO:0000318"/>
    <property type="project" value="GO_Central"/>
</dbReference>
<comment type="subcellular location">
    <subcellularLocation>
        <location evidence="13">Endoplasmic reticulum membrane</location>
        <topology evidence="13">Multi-pass membrane protein</topology>
    </subcellularLocation>
    <subcellularLocation>
        <location evidence="1">Membrane</location>
        <topology evidence="1">Multi-pass membrane protein</topology>
    </subcellularLocation>
</comment>
<keyword evidence="13" id="KW-0256">Endoplasmic reticulum</keyword>
<dbReference type="Pfam" id="PF04387">
    <property type="entry name" value="PTPLA"/>
    <property type="match status" value="1"/>
</dbReference>
<evidence type="ECO:0000256" key="2">
    <source>
        <dbReference type="ARBA" id="ARBA00005194"/>
    </source>
</evidence>
<dbReference type="PANTHER" id="PTHR11035">
    <property type="entry name" value="VERY-LONG-CHAIN (3R)-3-HYDROXYACYL-COA DEHYDRATASE"/>
    <property type="match status" value="1"/>
</dbReference>
<evidence type="ECO:0000256" key="11">
    <source>
        <dbReference type="ARBA" id="ARBA00023160"/>
    </source>
</evidence>
<keyword evidence="11 13" id="KW-0275">Fatty acid biosynthesis</keyword>
<keyword evidence="6 13" id="KW-0812">Transmembrane</keyword>
<comment type="catalytic activity">
    <reaction evidence="13">
        <text>a very-long-chain (3R)-3-hydroxyacyl-CoA = a very-long-chain (2E)-enoyl-CoA + H2O</text>
        <dbReference type="Rhea" id="RHEA:45812"/>
        <dbReference type="ChEBI" id="CHEBI:15377"/>
        <dbReference type="ChEBI" id="CHEBI:83728"/>
        <dbReference type="ChEBI" id="CHEBI:85440"/>
        <dbReference type="EC" id="4.2.1.134"/>
    </reaction>
</comment>
<keyword evidence="7 13" id="KW-0276">Fatty acid metabolism</keyword>
<dbReference type="PANTHER" id="PTHR11035:SF35">
    <property type="entry name" value="VERY-LONG-CHAIN (3R)-3-HYDROXYACYL-COA DEHYDRATASE"/>
    <property type="match status" value="1"/>
</dbReference>
<evidence type="ECO:0000256" key="7">
    <source>
        <dbReference type="ARBA" id="ARBA00022832"/>
    </source>
</evidence>
<evidence type="ECO:0000256" key="5">
    <source>
        <dbReference type="ARBA" id="ARBA00022516"/>
    </source>
</evidence>
<feature type="transmembrane region" description="Helical" evidence="13">
    <location>
        <begin position="230"/>
        <end position="252"/>
    </location>
</feature>
<dbReference type="InterPro" id="IPR007482">
    <property type="entry name" value="Tyr_Pase-like_PTPLA"/>
</dbReference>
<dbReference type="EMBL" id="KK198754">
    <property type="protein sequence ID" value="KCW85616.1"/>
    <property type="molecule type" value="Genomic_DNA"/>
</dbReference>
<evidence type="ECO:0000256" key="13">
    <source>
        <dbReference type="RuleBase" id="RU363109"/>
    </source>
</evidence>
<dbReference type="AlphaFoldDB" id="A0A059D5C4"/>
<comment type="function">
    <text evidence="13">Catalyzes the third of the four reactions of the long-chain fatty acids elongation cycle. This endoplasmic reticulum-bound enzymatic process, allows the addition of two carbons to the chain of long- and very long-chain fatty acids/VLCFAs per cycle. This enzyme catalyzes the dehydration of the 3-hydroxyacyl-CoA intermediate into trans-2,3-enoyl-CoA, within each cycle of fatty acid elongation. Thereby, it participates to the production of VLCFAs of different chain lengths that are involved in multiple biological processes as precursors of membrane lipids and lipid mediators.</text>
</comment>
<keyword evidence="5 13" id="KW-0444">Lipid biosynthesis</keyword>
<dbReference type="InParanoid" id="A0A059D5C4"/>
<dbReference type="GO" id="GO:0102158">
    <property type="term" value="F:very-long-chain (3R)-3-hydroxyacyl-CoA dehydratase activity"/>
    <property type="evidence" value="ECO:0007669"/>
    <property type="project" value="UniProtKB-EC"/>
</dbReference>
<evidence type="ECO:0000256" key="9">
    <source>
        <dbReference type="ARBA" id="ARBA00023098"/>
    </source>
</evidence>
<evidence type="ECO:0000256" key="3">
    <source>
        <dbReference type="ARBA" id="ARBA00007811"/>
    </source>
</evidence>
<gene>
    <name evidence="14" type="ORF">EUGRSUZ_B02402</name>
</gene>
<reference evidence="14" key="1">
    <citation type="submission" date="2013-07" db="EMBL/GenBank/DDBJ databases">
        <title>The genome of Eucalyptus grandis.</title>
        <authorList>
            <person name="Schmutz J."/>
            <person name="Hayes R."/>
            <person name="Myburg A."/>
            <person name="Tuskan G."/>
            <person name="Grattapaglia D."/>
            <person name="Rokhsar D.S."/>
        </authorList>
    </citation>
    <scope>NUCLEOTIDE SEQUENCE</scope>
    <source>
        <tissue evidence="14">Leaf extractions</tissue>
    </source>
</reference>
<evidence type="ECO:0000256" key="8">
    <source>
        <dbReference type="ARBA" id="ARBA00022989"/>
    </source>
</evidence>
<proteinExistence type="inferred from homology"/>
<dbReference type="GO" id="GO:0042761">
    <property type="term" value="P:very long-chain fatty acid biosynthetic process"/>
    <property type="evidence" value="ECO:0000318"/>
    <property type="project" value="GO_Central"/>
</dbReference>
<dbReference type="OMA" id="WITKAWR"/>
<dbReference type="UniPathway" id="UPA00094"/>
<keyword evidence="8 13" id="KW-1133">Transmembrane helix</keyword>
<keyword evidence="9 13" id="KW-0443">Lipid metabolism</keyword>
<dbReference type="Gramene" id="KCW85616">
    <property type="protein sequence ID" value="KCW85616"/>
    <property type="gene ID" value="EUGRSUZ_B02402"/>
</dbReference>
<dbReference type="GO" id="GO:0005789">
    <property type="term" value="C:endoplasmic reticulum membrane"/>
    <property type="evidence" value="ECO:0000318"/>
    <property type="project" value="GO_Central"/>
</dbReference>
<keyword evidence="10 13" id="KW-0472">Membrane</keyword>
<dbReference type="STRING" id="71139.A0A059D5C4"/>
<protein>
    <recommendedName>
        <fullName evidence="4 13">Very-long-chain (3R)-3-hydroxyacyl-CoA dehydratase</fullName>
        <ecNumber evidence="4 13">4.2.1.134</ecNumber>
    </recommendedName>
</protein>
<organism evidence="14">
    <name type="scientific">Eucalyptus grandis</name>
    <name type="common">Flooded gum</name>
    <dbReference type="NCBI Taxonomy" id="71139"/>
    <lineage>
        <taxon>Eukaryota</taxon>
        <taxon>Viridiplantae</taxon>
        <taxon>Streptophyta</taxon>
        <taxon>Embryophyta</taxon>
        <taxon>Tracheophyta</taxon>
        <taxon>Spermatophyta</taxon>
        <taxon>Magnoliopsida</taxon>
        <taxon>eudicotyledons</taxon>
        <taxon>Gunneridae</taxon>
        <taxon>Pentapetalae</taxon>
        <taxon>rosids</taxon>
        <taxon>malvids</taxon>
        <taxon>Myrtales</taxon>
        <taxon>Myrtaceae</taxon>
        <taxon>Myrtoideae</taxon>
        <taxon>Eucalypteae</taxon>
        <taxon>Eucalyptus</taxon>
    </lineage>
</organism>
<sequence length="308" mass="35232">MIRGAQIYAAIITIFEINLSLCRRGGRPNLRGPKAQARWITKAWRPSAAIPERLGCRISTSSLTTPFKPSDGKTYCLSLSLSLPLRVRNPHVPQWMQPSLRFTSFNAKCRSVSLFRILRSVVITKSVDGAYAAAGELICLLQAAAFLEVLHGALGIVPSGVLFPLMQWAGRTHFLLAIVRRISEIQESPSVFITFIAWCLSDVIRYLHYALNCLKCCPPWITYLRYTTFIVLYPLGIAPGEIWLMFQALPFIKKTGLYAGFFSSIPFNYYDFVRVLLLFYPFLWFKLYLHLFKQRRSKLGKRHEKKKN</sequence>
<evidence type="ECO:0000256" key="4">
    <source>
        <dbReference type="ARBA" id="ARBA00013122"/>
    </source>
</evidence>
<evidence type="ECO:0000256" key="6">
    <source>
        <dbReference type="ARBA" id="ARBA00022692"/>
    </source>
</evidence>
<comment type="caution">
    <text evidence="13">Lacks conserved residue(s) required for the propagation of feature annotation.</text>
</comment>
<evidence type="ECO:0000256" key="12">
    <source>
        <dbReference type="ARBA" id="ARBA00023239"/>
    </source>
</evidence>
<dbReference type="EC" id="4.2.1.134" evidence="4 13"/>